<organism evidence="7 8">
    <name type="scientific">Luteimonas marina</name>
    <dbReference type="NCBI Taxonomy" id="488485"/>
    <lineage>
        <taxon>Bacteria</taxon>
        <taxon>Pseudomonadati</taxon>
        <taxon>Pseudomonadota</taxon>
        <taxon>Gammaproteobacteria</taxon>
        <taxon>Lysobacterales</taxon>
        <taxon>Lysobacteraceae</taxon>
        <taxon>Luteimonas</taxon>
    </lineage>
</organism>
<evidence type="ECO:0000256" key="3">
    <source>
        <dbReference type="ARBA" id="ARBA00023235"/>
    </source>
</evidence>
<dbReference type="InterPro" id="IPR029000">
    <property type="entry name" value="Cyclophilin-like_dom_sf"/>
</dbReference>
<evidence type="ECO:0000313" key="7">
    <source>
        <dbReference type="EMBL" id="TWT17814.1"/>
    </source>
</evidence>
<evidence type="ECO:0000313" key="8">
    <source>
        <dbReference type="Proteomes" id="UP000319980"/>
    </source>
</evidence>
<evidence type="ECO:0000256" key="2">
    <source>
        <dbReference type="ARBA" id="ARBA00023110"/>
    </source>
</evidence>
<protein>
    <recommendedName>
        <fullName evidence="1">peptidylprolyl isomerase</fullName>
        <ecNumber evidence="1">5.2.1.8</ecNumber>
    </recommendedName>
</protein>
<evidence type="ECO:0000256" key="4">
    <source>
        <dbReference type="SAM" id="MobiDB-lite"/>
    </source>
</evidence>
<dbReference type="RefSeq" id="WP_146389000.1">
    <property type="nucleotide sequence ID" value="NZ_VOHK01000008.1"/>
</dbReference>
<keyword evidence="2" id="KW-0697">Rotamase</keyword>
<keyword evidence="3 7" id="KW-0413">Isomerase</keyword>
<evidence type="ECO:0000256" key="1">
    <source>
        <dbReference type="ARBA" id="ARBA00013194"/>
    </source>
</evidence>
<reference evidence="7 8" key="1">
    <citation type="journal article" date="2008" name="Int. J. Syst. Evol. Microbiol.">
        <title>Luteimonas marina sp. nov., isolated from seawater.</title>
        <authorList>
            <person name="Baik K.S."/>
            <person name="Park S.C."/>
            <person name="Kim M.S."/>
            <person name="Kim E.M."/>
            <person name="Park C."/>
            <person name="Chun J."/>
            <person name="Seong C.N."/>
        </authorList>
    </citation>
    <scope>NUCLEOTIDE SEQUENCE [LARGE SCALE GENOMIC DNA]</scope>
    <source>
        <strain evidence="7 8">FR1330</strain>
    </source>
</reference>
<keyword evidence="8" id="KW-1185">Reference proteome</keyword>
<dbReference type="AlphaFoldDB" id="A0A5C5TVL5"/>
<evidence type="ECO:0000259" key="6">
    <source>
        <dbReference type="PROSITE" id="PS50072"/>
    </source>
</evidence>
<dbReference type="PANTHER" id="PTHR43246">
    <property type="entry name" value="PEPTIDYL-PROLYL CIS-TRANS ISOMERASE CYP38, CHLOROPLASTIC"/>
    <property type="match status" value="1"/>
</dbReference>
<feature type="chain" id="PRO_5022806924" description="peptidylprolyl isomerase" evidence="5">
    <location>
        <begin position="23"/>
        <end position="310"/>
    </location>
</feature>
<comment type="caution">
    <text evidence="7">The sequence shown here is derived from an EMBL/GenBank/DDBJ whole genome shotgun (WGS) entry which is preliminary data.</text>
</comment>
<gene>
    <name evidence="7" type="ORF">FQY83_16095</name>
</gene>
<dbReference type="InterPro" id="IPR002130">
    <property type="entry name" value="Cyclophilin-type_PPIase_dom"/>
</dbReference>
<feature type="signal peptide" evidence="5">
    <location>
        <begin position="1"/>
        <end position="22"/>
    </location>
</feature>
<feature type="domain" description="PPIase cyclophilin-type" evidence="6">
    <location>
        <begin position="60"/>
        <end position="249"/>
    </location>
</feature>
<dbReference type="Pfam" id="PF00160">
    <property type="entry name" value="Pro_isomerase"/>
    <property type="match status" value="1"/>
</dbReference>
<feature type="region of interest" description="Disordered" evidence="4">
    <location>
        <begin position="24"/>
        <end position="50"/>
    </location>
</feature>
<dbReference type="Gene3D" id="2.40.100.10">
    <property type="entry name" value="Cyclophilin-like"/>
    <property type="match status" value="1"/>
</dbReference>
<dbReference type="SUPFAM" id="SSF50891">
    <property type="entry name" value="Cyclophilin-like"/>
    <property type="match status" value="1"/>
</dbReference>
<dbReference type="EMBL" id="VOHK01000008">
    <property type="protein sequence ID" value="TWT17814.1"/>
    <property type="molecule type" value="Genomic_DNA"/>
</dbReference>
<dbReference type="PROSITE" id="PS50072">
    <property type="entry name" value="CSA_PPIASE_2"/>
    <property type="match status" value="1"/>
</dbReference>
<dbReference type="EC" id="5.2.1.8" evidence="1"/>
<dbReference type="GO" id="GO:0003755">
    <property type="term" value="F:peptidyl-prolyl cis-trans isomerase activity"/>
    <property type="evidence" value="ECO:0007669"/>
    <property type="project" value="UniProtKB-KW"/>
</dbReference>
<name>A0A5C5TVL5_9GAMM</name>
<dbReference type="Proteomes" id="UP000319980">
    <property type="component" value="Unassembled WGS sequence"/>
</dbReference>
<evidence type="ECO:0000256" key="5">
    <source>
        <dbReference type="SAM" id="SignalP"/>
    </source>
</evidence>
<feature type="compositionally biased region" description="Polar residues" evidence="4">
    <location>
        <begin position="31"/>
        <end position="45"/>
    </location>
</feature>
<sequence length="310" mass="33785">MTRQRLALAALVAAALALPLAAAEPDDQARPRTTQEILDASQPSDWRTPDPANTLYMDLEAGRVVIELAPAFAPEHVANIRTLATEGFWNGTSLYRSHDNFVVQFGDADADDPEKARSTGSAKTKLPAEFERSARGLPFHALPDRDGWAAQVGFAEGFPAARDGAQGQAWMAHCYGALGAGRNLEADSSIGAELYVVTGQSPRQLDRNITVVGRVIRGMDLLSATPRGPEPMGFYDDPAQRTPIKAITLAAEVPEAERERIEVLRTDTPTFDAMVESRRNRRDDFYKRPAGHIDLCNIAIPVRTPDAAKR</sequence>
<dbReference type="OrthoDB" id="9807797at2"/>
<proteinExistence type="predicted"/>
<keyword evidence="5" id="KW-0732">Signal</keyword>
<dbReference type="InterPro" id="IPR044665">
    <property type="entry name" value="E_coli_cyclophilin_A-like"/>
</dbReference>
<accession>A0A5C5TVL5</accession>